<dbReference type="Gene3D" id="1.20.1730.10">
    <property type="entry name" value="Sodium/glucose cotransporter"/>
    <property type="match status" value="2"/>
</dbReference>
<feature type="transmembrane region" description="Helical" evidence="7">
    <location>
        <begin position="433"/>
        <end position="451"/>
    </location>
</feature>
<dbReference type="GO" id="GO:0005886">
    <property type="term" value="C:plasma membrane"/>
    <property type="evidence" value="ECO:0007669"/>
    <property type="project" value="TreeGrafter"/>
</dbReference>
<feature type="transmembrane region" description="Helical" evidence="7">
    <location>
        <begin position="16"/>
        <end position="38"/>
    </location>
</feature>
<dbReference type="Pfam" id="PF00474">
    <property type="entry name" value="SSF"/>
    <property type="match status" value="2"/>
</dbReference>
<dbReference type="InterPro" id="IPR038377">
    <property type="entry name" value="Na/Glc_symporter_sf"/>
</dbReference>
<evidence type="ECO:0000256" key="7">
    <source>
        <dbReference type="SAM" id="Phobius"/>
    </source>
</evidence>
<evidence type="ECO:0000256" key="4">
    <source>
        <dbReference type="ARBA" id="ARBA00022989"/>
    </source>
</evidence>
<evidence type="ECO:0000256" key="6">
    <source>
        <dbReference type="RuleBase" id="RU362091"/>
    </source>
</evidence>
<gene>
    <name evidence="8" type="ORF">LSH36_293g02003</name>
</gene>
<dbReference type="EMBL" id="JAODUP010000293">
    <property type="protein sequence ID" value="KAK2153547.1"/>
    <property type="molecule type" value="Genomic_DNA"/>
</dbReference>
<evidence type="ECO:0000313" key="8">
    <source>
        <dbReference type="EMBL" id="KAK2153547.1"/>
    </source>
</evidence>
<feature type="transmembrane region" description="Helical" evidence="7">
    <location>
        <begin position="50"/>
        <end position="75"/>
    </location>
</feature>
<keyword evidence="5 7" id="KW-0472">Membrane</keyword>
<evidence type="ECO:0000256" key="2">
    <source>
        <dbReference type="ARBA" id="ARBA00006434"/>
    </source>
</evidence>
<dbReference type="GO" id="GO:0005412">
    <property type="term" value="F:D-glucose:sodium symporter activity"/>
    <property type="evidence" value="ECO:0007669"/>
    <property type="project" value="TreeGrafter"/>
</dbReference>
<evidence type="ECO:0000256" key="1">
    <source>
        <dbReference type="ARBA" id="ARBA00004141"/>
    </source>
</evidence>
<reference evidence="8" key="1">
    <citation type="journal article" date="2023" name="Mol. Biol. Evol.">
        <title>Third-Generation Sequencing Reveals the Adaptive Role of the Epigenome in Three Deep-Sea Polychaetes.</title>
        <authorList>
            <person name="Perez M."/>
            <person name="Aroh O."/>
            <person name="Sun Y."/>
            <person name="Lan Y."/>
            <person name="Juniper S.K."/>
            <person name="Young C.R."/>
            <person name="Angers B."/>
            <person name="Qian P.Y."/>
        </authorList>
    </citation>
    <scope>NUCLEOTIDE SEQUENCE</scope>
    <source>
        <strain evidence="8">P08H-3</strain>
    </source>
</reference>
<name>A0AAD9N1C6_9ANNE</name>
<dbReference type="PANTHER" id="PTHR11819:SF150">
    <property type="entry name" value="SODIUM_MYO-INOSITOL COTRANSPORTER"/>
    <property type="match status" value="1"/>
</dbReference>
<dbReference type="GO" id="GO:0006020">
    <property type="term" value="P:inositol metabolic process"/>
    <property type="evidence" value="ECO:0007669"/>
    <property type="project" value="TreeGrafter"/>
</dbReference>
<keyword evidence="9" id="KW-1185">Reference proteome</keyword>
<feature type="transmembrane region" description="Helical" evidence="7">
    <location>
        <begin position="331"/>
        <end position="349"/>
    </location>
</feature>
<keyword evidence="3 7" id="KW-0812">Transmembrane</keyword>
<comment type="similarity">
    <text evidence="2 6">Belongs to the sodium:solute symporter (SSF) (TC 2.A.21) family.</text>
</comment>
<dbReference type="AlphaFoldDB" id="A0AAD9N1C6"/>
<dbReference type="GO" id="GO:0015798">
    <property type="term" value="P:myo-inositol transport"/>
    <property type="evidence" value="ECO:0007669"/>
    <property type="project" value="TreeGrafter"/>
</dbReference>
<feature type="transmembrane region" description="Helical" evidence="7">
    <location>
        <begin position="81"/>
        <end position="99"/>
    </location>
</feature>
<dbReference type="Proteomes" id="UP001208570">
    <property type="component" value="Unassembled WGS sequence"/>
</dbReference>
<comment type="subcellular location">
    <subcellularLocation>
        <location evidence="1">Membrane</location>
        <topology evidence="1">Multi-pass membrane protein</topology>
    </subcellularLocation>
</comment>
<sequence>MPEYLKKRFGGQRIRVYFAVLSLILYIFTKCSVNLYTGGIFIQQSLGWDLYLSILLQIAVVGLLTITGGLTAVIYTDTLQAILMIGGSITLTIMGFIKIGGFQGLWAKYPYAMTNYTVTNTTCHYTNKNWYVMLRGPNDPEMPWPGFLLGQTPGSIWYWCSDQVIVQRVLAAKGISHAQGATIMAGFIKILPLFMMVLPDEVGCVDPERCWQICQSYAGCYNIAYPKFVLGVMGKVGPVWSQSTDLTHRKNKLKACACTTSTNYQAQLKVTATDDMSVAQLVKELDKHMSGPALDDFVSSQLQHSSPQTPCQSLPVTISENTPWKCNETQYLSRVFIVVMIAVAIAWVPVVKETQGGQVFIYIQEVTNYLAPPVASVYLIAILWPRCNEKGCFWGLMAGFVTGVTRLILIFVYPGPSRCGEVNTRPPILVNMHYMYFAMLLFWITFIVTLYRTLFWTRYHKHDLQAVTSGKIKVKWHGIFNFSVITISDTQTYDNPVMVTNDLDVEIANPGKRSSSTQWDAKGIGMKNIEKQVIPSGGATFADIPGEASNEGKSGSYELQLADQVSREKQSCKDFMYNWICGISRHGNQNEIANLEARKREAIVSDLEQSRGEKICLYCMLVLILCCGVFLYCFWSLWKYNPEGDVWSRLERGEWNITDHRYEL</sequence>
<feature type="transmembrane region" description="Helical" evidence="7">
    <location>
        <begin position="392"/>
        <end position="413"/>
    </location>
</feature>
<feature type="transmembrane region" description="Helical" evidence="7">
    <location>
        <begin position="615"/>
        <end position="638"/>
    </location>
</feature>
<evidence type="ECO:0000256" key="5">
    <source>
        <dbReference type="ARBA" id="ARBA00023136"/>
    </source>
</evidence>
<evidence type="ECO:0000313" key="9">
    <source>
        <dbReference type="Proteomes" id="UP001208570"/>
    </source>
</evidence>
<evidence type="ECO:0000256" key="3">
    <source>
        <dbReference type="ARBA" id="ARBA00022692"/>
    </source>
</evidence>
<dbReference type="PROSITE" id="PS50283">
    <property type="entry name" value="NA_SOLUT_SYMP_3"/>
    <property type="match status" value="1"/>
</dbReference>
<comment type="caution">
    <text evidence="8">The sequence shown here is derived from an EMBL/GenBank/DDBJ whole genome shotgun (WGS) entry which is preliminary data.</text>
</comment>
<dbReference type="PANTHER" id="PTHR11819">
    <property type="entry name" value="SOLUTE CARRIER FAMILY 5"/>
    <property type="match status" value="1"/>
</dbReference>
<dbReference type="NCBIfam" id="TIGR00813">
    <property type="entry name" value="sss"/>
    <property type="match status" value="1"/>
</dbReference>
<dbReference type="InterPro" id="IPR001734">
    <property type="entry name" value="Na/solute_symporter"/>
</dbReference>
<proteinExistence type="inferred from homology"/>
<protein>
    <submittedName>
        <fullName evidence="8">Uncharacterized protein</fullName>
    </submittedName>
</protein>
<keyword evidence="4 7" id="KW-1133">Transmembrane helix</keyword>
<accession>A0AAD9N1C6</accession>
<feature type="transmembrane region" description="Helical" evidence="7">
    <location>
        <begin position="369"/>
        <end position="385"/>
    </location>
</feature>
<organism evidence="8 9">
    <name type="scientific">Paralvinella palmiformis</name>
    <dbReference type="NCBI Taxonomy" id="53620"/>
    <lineage>
        <taxon>Eukaryota</taxon>
        <taxon>Metazoa</taxon>
        <taxon>Spiralia</taxon>
        <taxon>Lophotrochozoa</taxon>
        <taxon>Annelida</taxon>
        <taxon>Polychaeta</taxon>
        <taxon>Sedentaria</taxon>
        <taxon>Canalipalpata</taxon>
        <taxon>Terebellida</taxon>
        <taxon>Terebelliformia</taxon>
        <taxon>Alvinellidae</taxon>
        <taxon>Paralvinella</taxon>
    </lineage>
</organism>